<name>A0A7E4UPM4_PANRE</name>
<dbReference type="GO" id="GO:0030659">
    <property type="term" value="C:cytoplasmic vesicle membrane"/>
    <property type="evidence" value="ECO:0007669"/>
    <property type="project" value="TreeGrafter"/>
</dbReference>
<feature type="region of interest" description="Disordered" evidence="7">
    <location>
        <begin position="1065"/>
        <end position="1131"/>
    </location>
</feature>
<dbReference type="AlphaFoldDB" id="A0A7E4UPM4"/>
<evidence type="ECO:0000256" key="7">
    <source>
        <dbReference type="SAM" id="MobiDB-lite"/>
    </source>
</evidence>
<evidence type="ECO:0000256" key="3">
    <source>
        <dbReference type="ARBA" id="ARBA00022692"/>
    </source>
</evidence>
<dbReference type="InterPro" id="IPR003392">
    <property type="entry name" value="PTHD_SSD"/>
</dbReference>
<dbReference type="Gene3D" id="1.20.1640.10">
    <property type="entry name" value="Multidrug efflux transporter AcrB transmembrane domain"/>
    <property type="match status" value="2"/>
</dbReference>
<feature type="compositionally biased region" description="Basic and acidic residues" evidence="7">
    <location>
        <begin position="56"/>
        <end position="73"/>
    </location>
</feature>
<organism evidence="10 11">
    <name type="scientific">Panagrellus redivivus</name>
    <name type="common">Microworm</name>
    <dbReference type="NCBI Taxonomy" id="6233"/>
    <lineage>
        <taxon>Eukaryota</taxon>
        <taxon>Metazoa</taxon>
        <taxon>Ecdysozoa</taxon>
        <taxon>Nematoda</taxon>
        <taxon>Chromadorea</taxon>
        <taxon>Rhabditida</taxon>
        <taxon>Tylenchina</taxon>
        <taxon>Panagrolaimomorpha</taxon>
        <taxon>Panagrolaimoidea</taxon>
        <taxon>Panagrolaimidae</taxon>
        <taxon>Panagrellus</taxon>
    </lineage>
</organism>
<feature type="transmembrane region" description="Helical" evidence="8">
    <location>
        <begin position="886"/>
        <end position="908"/>
    </location>
</feature>
<feature type="transmembrane region" description="Helical" evidence="8">
    <location>
        <begin position="861"/>
        <end position="879"/>
    </location>
</feature>
<reference evidence="11" key="2">
    <citation type="submission" date="2020-10" db="UniProtKB">
        <authorList>
            <consortium name="WormBaseParasite"/>
        </authorList>
    </citation>
    <scope>IDENTIFICATION</scope>
</reference>
<feature type="transmembrane region" description="Helical" evidence="8">
    <location>
        <begin position="993"/>
        <end position="1015"/>
    </location>
</feature>
<feature type="transmembrane region" description="Helical" evidence="8">
    <location>
        <begin position="417"/>
        <end position="439"/>
    </location>
</feature>
<evidence type="ECO:0000313" key="10">
    <source>
        <dbReference type="Proteomes" id="UP000492821"/>
    </source>
</evidence>
<dbReference type="InterPro" id="IPR000731">
    <property type="entry name" value="SSD"/>
</dbReference>
<dbReference type="PANTHER" id="PTHR10796">
    <property type="entry name" value="PATCHED-RELATED"/>
    <property type="match status" value="1"/>
</dbReference>
<sequence>MAPSPASGSGSPEPPASPTITDAPASAANNANANASNSVSNVGAARRNNFATHKNGLPDRRRVSSRPFSERRRTSVLVGQRSIDIMAETRPMEKGPRFVTFIIKLYRRWGYFIADHDWQAILICCLISTLALYKVITTPQQNDITGYSPYGARARDENTRYQEFFSQDGLGTAVYLFALAKDGGTMLRSEYLKEVVDILDFTSDNFTLYNKGADSHTPFSEFCLSFCQINEPVRQFYNGFTVQSDLAKKGQPLNGRLDLKYPMSSLFGRQLSLQNNFYGIELYNKTENAIADGIEEILNSTDSHAPITKEELEEHVSNMKSVKMVVLQFRAEHQEGWEDKDIKQYEIDIVNYYKDVYKSKNLIVYTLAQTFIEEEMVRAGISLVPYLSVGFLIMCACAVISVVVRALYLHQHSLPKIILAIAACILPFMSCATALALMFLCGIRFASILCVIPFLVLAIGVDSSYLMIHEWQRVIQQCREQPNRRNSIIGYRIAEVLSEVGPAILISALTNILADAVGSFTSSPEITLLCVGNLTSMFIAFLYQMTCYTGLMSLIGRYEIKVEREERNKAEYSLRDKKVNIARHNTLTRQHSKFHDETKEAIGKSMWAYVSFIGNKIVASIIIVIYFVYLICSIWGITQININLSTQKLFAADSPLLELDKLRVEYQVPHFTMATVFVNNPGDLTNVSRLRELNHFVEDMEGLAGSWGPVGTKYFVRDFLQFQNSFEDFEPDEEPPEEPIVEEDIHFNENSTIPTPTEELVTNENKLANLYRDEDLPTFVAWPEYSFWNGFLRLENVTKLEKFFFTTAYHGKNLSVWTERGKLLNRWRDTVDQYSPMFDASVFHEDSIFLDLIENMPTDTWQSILGALICMGVVCYVFLNSMFAVTIATAAVLSICIGILGMISWWGIDLDPISMAAMIICIGSSCDLPAHTSFHYYLATVREGPNSSPVVKLANCLSTIAFPAIQAAISMILCVCSLLFVHLYMSTVFVKTMVLCVVLCNLHALVFIPAFLVMWDYLRSGVTDAFTKKSRISAAAAATAATTIDTASPDDYDSEIGALPRSPLASVSHSMAPPRSPHKSPITETKSLPAGLTVASSPPRSRSRTPSPIREEVEPSESNSIDTTPDRPPIT</sequence>
<evidence type="ECO:0000256" key="4">
    <source>
        <dbReference type="ARBA" id="ARBA00022989"/>
    </source>
</evidence>
<evidence type="ECO:0000256" key="1">
    <source>
        <dbReference type="ARBA" id="ARBA00004141"/>
    </source>
</evidence>
<evidence type="ECO:0000256" key="2">
    <source>
        <dbReference type="ARBA" id="ARBA00005585"/>
    </source>
</evidence>
<dbReference type="PANTHER" id="PTHR10796:SF97">
    <property type="entry name" value="SSD DOMAIN-CONTAINING PROTEIN"/>
    <property type="match status" value="1"/>
</dbReference>
<keyword evidence="4 8" id="KW-1133">Transmembrane helix</keyword>
<dbReference type="GO" id="GO:0006897">
    <property type="term" value="P:endocytosis"/>
    <property type="evidence" value="ECO:0007669"/>
    <property type="project" value="TreeGrafter"/>
</dbReference>
<evidence type="ECO:0000313" key="11">
    <source>
        <dbReference type="WBParaSite" id="Pan_g11288.t1"/>
    </source>
</evidence>
<dbReference type="GO" id="GO:0005886">
    <property type="term" value="C:plasma membrane"/>
    <property type="evidence" value="ECO:0007669"/>
    <property type="project" value="TreeGrafter"/>
</dbReference>
<dbReference type="Pfam" id="PF02460">
    <property type="entry name" value="Patched"/>
    <property type="match status" value="1"/>
</dbReference>
<evidence type="ECO:0000256" key="6">
    <source>
        <dbReference type="ARBA" id="ARBA00023180"/>
    </source>
</evidence>
<dbReference type="PROSITE" id="PS50156">
    <property type="entry name" value="SSD"/>
    <property type="match status" value="1"/>
</dbReference>
<comment type="similarity">
    <text evidence="2">Belongs to the patched family.</text>
</comment>
<protein>
    <submittedName>
        <fullName evidence="11">SSD domain-containing protein</fullName>
    </submittedName>
</protein>
<feature type="compositionally biased region" description="Low complexity" evidence="7">
    <location>
        <begin position="25"/>
        <end position="45"/>
    </location>
</feature>
<dbReference type="Proteomes" id="UP000492821">
    <property type="component" value="Unassembled WGS sequence"/>
</dbReference>
<proteinExistence type="inferred from homology"/>
<dbReference type="SUPFAM" id="SSF82866">
    <property type="entry name" value="Multidrug efflux transporter AcrB transmembrane domain"/>
    <property type="match status" value="2"/>
</dbReference>
<feature type="domain" description="SSD" evidence="9">
    <location>
        <begin position="416"/>
        <end position="554"/>
    </location>
</feature>
<keyword evidence="10" id="KW-1185">Reference proteome</keyword>
<feature type="transmembrane region" description="Helical" evidence="8">
    <location>
        <begin position="960"/>
        <end position="981"/>
    </location>
</feature>
<keyword evidence="3 8" id="KW-0812">Transmembrane</keyword>
<dbReference type="GO" id="GO:0018996">
    <property type="term" value="P:molting cycle, collagen and cuticulin-based cuticle"/>
    <property type="evidence" value="ECO:0007669"/>
    <property type="project" value="TreeGrafter"/>
</dbReference>
<dbReference type="InterPro" id="IPR051697">
    <property type="entry name" value="Patched_domain-protein"/>
</dbReference>
<evidence type="ECO:0000256" key="8">
    <source>
        <dbReference type="SAM" id="Phobius"/>
    </source>
</evidence>
<keyword evidence="6" id="KW-0325">Glycoprotein</keyword>
<feature type="compositionally biased region" description="Low complexity" evidence="7">
    <location>
        <begin position="1096"/>
        <end position="1108"/>
    </location>
</feature>
<comment type="subcellular location">
    <subcellularLocation>
        <location evidence="1">Membrane</location>
        <topology evidence="1">Multi-pass membrane protein</topology>
    </subcellularLocation>
</comment>
<keyword evidence="5 8" id="KW-0472">Membrane</keyword>
<evidence type="ECO:0000259" key="9">
    <source>
        <dbReference type="PROSITE" id="PS50156"/>
    </source>
</evidence>
<feature type="transmembrane region" description="Helical" evidence="8">
    <location>
        <begin position="617"/>
        <end position="637"/>
    </location>
</feature>
<feature type="transmembrane region" description="Helical" evidence="8">
    <location>
        <begin position="445"/>
        <end position="468"/>
    </location>
</feature>
<feature type="transmembrane region" description="Helical" evidence="8">
    <location>
        <begin position="526"/>
        <end position="543"/>
    </location>
</feature>
<feature type="transmembrane region" description="Helical" evidence="8">
    <location>
        <begin position="383"/>
        <end position="408"/>
    </location>
</feature>
<feature type="region of interest" description="Disordered" evidence="7">
    <location>
        <begin position="1"/>
        <end position="73"/>
    </location>
</feature>
<reference evidence="10" key="1">
    <citation type="journal article" date="2013" name="Genetics">
        <title>The draft genome and transcriptome of Panagrellus redivivus are shaped by the harsh demands of a free-living lifestyle.</title>
        <authorList>
            <person name="Srinivasan J."/>
            <person name="Dillman A.R."/>
            <person name="Macchietto M.G."/>
            <person name="Heikkinen L."/>
            <person name="Lakso M."/>
            <person name="Fracchia K.M."/>
            <person name="Antoshechkin I."/>
            <person name="Mortazavi A."/>
            <person name="Wong G."/>
            <person name="Sternberg P.W."/>
        </authorList>
    </citation>
    <scope>NUCLEOTIDE SEQUENCE [LARGE SCALE GENOMIC DNA]</scope>
    <source>
        <strain evidence="10">MT8872</strain>
    </source>
</reference>
<feature type="compositionally biased region" description="Low complexity" evidence="7">
    <location>
        <begin position="1"/>
        <end position="11"/>
    </location>
</feature>
<accession>A0A7E4UPM4</accession>
<dbReference type="WBParaSite" id="Pan_g11288.t1">
    <property type="protein sequence ID" value="Pan_g11288.t1"/>
    <property type="gene ID" value="Pan_g11288"/>
</dbReference>
<feature type="transmembrane region" description="Helical" evidence="8">
    <location>
        <begin position="489"/>
        <end position="514"/>
    </location>
</feature>
<evidence type="ECO:0000256" key="5">
    <source>
        <dbReference type="ARBA" id="ARBA00023136"/>
    </source>
</evidence>